<keyword evidence="1" id="KW-0812">Transmembrane</keyword>
<evidence type="ECO:0000313" key="5">
    <source>
        <dbReference type="Proteomes" id="UP000297638"/>
    </source>
</evidence>
<dbReference type="Proteomes" id="UP000297638">
    <property type="component" value="Unassembled WGS sequence"/>
</dbReference>
<protein>
    <recommendedName>
        <fullName evidence="6">DUF3188 domain-containing protein</fullName>
    </recommendedName>
</protein>
<evidence type="ECO:0008006" key="6">
    <source>
        <dbReference type="Google" id="ProtNLM"/>
    </source>
</evidence>
<feature type="transmembrane region" description="Helical" evidence="1">
    <location>
        <begin position="16"/>
        <end position="37"/>
    </location>
</feature>
<keyword evidence="1" id="KW-0472">Membrane</keyword>
<dbReference type="RefSeq" id="WP_013349730.1">
    <property type="nucleotide sequence ID" value="NZ_JABUYH010000002.1"/>
</dbReference>
<keyword evidence="1" id="KW-1133">Transmembrane helix</keyword>
<evidence type="ECO:0000313" key="3">
    <source>
        <dbReference type="EMBL" id="TFH56533.1"/>
    </source>
</evidence>
<reference evidence="2 4" key="1">
    <citation type="journal article" date="2017" name="Elife">
        <title>Extensive horizontal gene transfer in cheese-associated bacteria.</title>
        <authorList>
            <person name="Bonham K.S."/>
            <person name="Wolfe B.E."/>
            <person name="Dutton R.J."/>
        </authorList>
    </citation>
    <scope>NUCLEOTIDE SEQUENCE [LARGE SCALE GENOMIC DNA]</scope>
    <source>
        <strain evidence="2 4">JB182</strain>
    </source>
</reference>
<dbReference type="AlphaFoldDB" id="A0A2N7S2A7"/>
<dbReference type="EMBL" id="SPDS01000001">
    <property type="protein sequence ID" value="TFH56533.1"/>
    <property type="molecule type" value="Genomic_DNA"/>
</dbReference>
<dbReference type="GeneID" id="303185983"/>
<organism evidence="2 4">
    <name type="scientific">Glutamicibacter arilaitensis</name>
    <dbReference type="NCBI Taxonomy" id="256701"/>
    <lineage>
        <taxon>Bacteria</taxon>
        <taxon>Bacillati</taxon>
        <taxon>Actinomycetota</taxon>
        <taxon>Actinomycetes</taxon>
        <taxon>Micrococcales</taxon>
        <taxon>Micrococcaceae</taxon>
        <taxon>Glutamicibacter</taxon>
    </lineage>
</organism>
<sequence length="91" mass="9752">MTNTPWESASSLYKKLVFIAVSVMGAGIILAIVGANIPSLPLVYIAIGIMVLGMLCHIAGLVVRSKDARAWRIANGLDKPRTKKRSTETGK</sequence>
<evidence type="ECO:0000313" key="2">
    <source>
        <dbReference type="EMBL" id="PMQ20298.1"/>
    </source>
</evidence>
<evidence type="ECO:0000313" key="4">
    <source>
        <dbReference type="Proteomes" id="UP000235739"/>
    </source>
</evidence>
<reference evidence="3 5" key="2">
    <citation type="submission" date="2019-03" db="EMBL/GenBank/DDBJ databases">
        <title>Glutamicibacter sp. LJH19 genome.</title>
        <authorList>
            <person name="Sinai Borker S."/>
            <person name="Kumar R."/>
        </authorList>
    </citation>
    <scope>NUCLEOTIDE SEQUENCE [LARGE SCALE GENOMIC DNA]</scope>
    <source>
        <strain evidence="3 5">LJH19</strain>
    </source>
</reference>
<evidence type="ECO:0000256" key="1">
    <source>
        <dbReference type="SAM" id="Phobius"/>
    </source>
</evidence>
<gene>
    <name evidence="2" type="ORF">CIK84_01365</name>
    <name evidence="3" type="ORF">EXY26_05730</name>
</gene>
<proteinExistence type="predicted"/>
<name>A0A2N7S2A7_9MICC</name>
<dbReference type="EMBL" id="PNQX01000001">
    <property type="protein sequence ID" value="PMQ20298.1"/>
    <property type="molecule type" value="Genomic_DNA"/>
</dbReference>
<dbReference type="Proteomes" id="UP000235739">
    <property type="component" value="Unassembled WGS sequence"/>
</dbReference>
<accession>A0A2N7S2A7</accession>
<comment type="caution">
    <text evidence="2">The sequence shown here is derived from an EMBL/GenBank/DDBJ whole genome shotgun (WGS) entry which is preliminary data.</text>
</comment>
<feature type="transmembrane region" description="Helical" evidence="1">
    <location>
        <begin position="43"/>
        <end position="63"/>
    </location>
</feature>